<dbReference type="Gene3D" id="1.10.565.10">
    <property type="entry name" value="Retinoid X Receptor"/>
    <property type="match status" value="1"/>
</dbReference>
<evidence type="ECO:0000313" key="7">
    <source>
        <dbReference type="Proteomes" id="UP000050761"/>
    </source>
</evidence>
<dbReference type="Proteomes" id="UP000050761">
    <property type="component" value="Unassembled WGS sequence"/>
</dbReference>
<evidence type="ECO:0000256" key="3">
    <source>
        <dbReference type="ARBA" id="ARBA00023170"/>
    </source>
</evidence>
<gene>
    <name evidence="6" type="ORF">HPBE_LOCUS427</name>
</gene>
<accession>A0A183F2Q2</accession>
<protein>
    <submittedName>
        <fullName evidence="8">NR LBD domain-containing protein</fullName>
    </submittedName>
</protein>
<organism evidence="7 8">
    <name type="scientific">Heligmosomoides polygyrus</name>
    <name type="common">Parasitic roundworm</name>
    <dbReference type="NCBI Taxonomy" id="6339"/>
    <lineage>
        <taxon>Eukaryota</taxon>
        <taxon>Metazoa</taxon>
        <taxon>Ecdysozoa</taxon>
        <taxon>Nematoda</taxon>
        <taxon>Chromadorea</taxon>
        <taxon>Rhabditida</taxon>
        <taxon>Rhabditina</taxon>
        <taxon>Rhabditomorpha</taxon>
        <taxon>Strongyloidea</taxon>
        <taxon>Heligmosomidae</taxon>
        <taxon>Heligmosomoides</taxon>
    </lineage>
</organism>
<evidence type="ECO:0000256" key="4">
    <source>
        <dbReference type="SAM" id="MobiDB-lite"/>
    </source>
</evidence>
<evidence type="ECO:0000256" key="1">
    <source>
        <dbReference type="ARBA" id="ARBA00023015"/>
    </source>
</evidence>
<evidence type="ECO:0000313" key="8">
    <source>
        <dbReference type="WBParaSite" id="HPBE_0000042601-mRNA-1"/>
    </source>
</evidence>
<reference evidence="8" key="2">
    <citation type="submission" date="2019-09" db="UniProtKB">
        <authorList>
            <consortium name="WormBaseParasite"/>
        </authorList>
    </citation>
    <scope>IDENTIFICATION</scope>
</reference>
<keyword evidence="3" id="KW-0675">Receptor</keyword>
<evidence type="ECO:0000259" key="5">
    <source>
        <dbReference type="Pfam" id="PF00104"/>
    </source>
</evidence>
<name>A0A183F2Q2_HELPZ</name>
<sequence length="249" mass="27766">MLVFSIICNARTFVASRAASVQELAVREASTIRLLSCIERSFERIAITKIAGKQRDTDGIDSASQRNVAAEQKKLLTALHRHIQRTYKGAIADERYANILLRIPTIRKVAAKKNESLQMIDMLNLFALNSLVKETALGIRTSTSTTPTLGSTINGEYPSDPTKFRRRKVDKQAWLWTGDLMAKIRANKSLCHVFLLEKTAGNGRKHEEAKKAARKVVAIAKATDYGDVKLDSRDGESPSADRGYRVLHR</sequence>
<dbReference type="EMBL" id="UZAH01000292">
    <property type="protein sequence ID" value="VDO18809.1"/>
    <property type="molecule type" value="Genomic_DNA"/>
</dbReference>
<keyword evidence="7" id="KW-1185">Reference proteome</keyword>
<dbReference type="SUPFAM" id="SSF48508">
    <property type="entry name" value="Nuclear receptor ligand-binding domain"/>
    <property type="match status" value="1"/>
</dbReference>
<accession>A0A3P7TFM1</accession>
<evidence type="ECO:0000313" key="6">
    <source>
        <dbReference type="EMBL" id="VDO18809.1"/>
    </source>
</evidence>
<dbReference type="WBParaSite" id="HPBE_0000042601-mRNA-1">
    <property type="protein sequence ID" value="HPBE_0000042601-mRNA-1"/>
    <property type="gene ID" value="HPBE_0000042601"/>
</dbReference>
<dbReference type="OrthoDB" id="10000397at2759"/>
<reference evidence="6 7" key="1">
    <citation type="submission" date="2018-11" db="EMBL/GenBank/DDBJ databases">
        <authorList>
            <consortium name="Pathogen Informatics"/>
        </authorList>
    </citation>
    <scope>NUCLEOTIDE SEQUENCE [LARGE SCALE GENOMIC DNA]</scope>
</reference>
<dbReference type="AlphaFoldDB" id="A0A183F2Q2"/>
<keyword evidence="2" id="KW-0804">Transcription</keyword>
<dbReference type="InterPro" id="IPR035500">
    <property type="entry name" value="NHR-like_dom_sf"/>
</dbReference>
<proteinExistence type="predicted"/>
<keyword evidence="1" id="KW-0805">Transcription regulation</keyword>
<dbReference type="InterPro" id="IPR000536">
    <property type="entry name" value="Nucl_hrmn_rcpt_lig-bd"/>
</dbReference>
<dbReference type="Pfam" id="PF00104">
    <property type="entry name" value="Hormone_recep"/>
    <property type="match status" value="1"/>
</dbReference>
<feature type="domain" description="NR LBD" evidence="5">
    <location>
        <begin position="60"/>
        <end position="122"/>
    </location>
</feature>
<feature type="region of interest" description="Disordered" evidence="4">
    <location>
        <begin position="230"/>
        <end position="249"/>
    </location>
</feature>
<evidence type="ECO:0000256" key="2">
    <source>
        <dbReference type="ARBA" id="ARBA00023163"/>
    </source>
</evidence>